<dbReference type="PANTHER" id="PTHR23158:SF33">
    <property type="entry name" value="TRANSPORT AND GOLGI ORGANIZATION PROTEIN 1"/>
    <property type="match status" value="1"/>
</dbReference>
<evidence type="ECO:0000313" key="5">
    <source>
        <dbReference type="Proteomes" id="UP000694388"/>
    </source>
</evidence>
<accession>A0A8C4NMX1</accession>
<dbReference type="GeneTree" id="ENSGT00940000169554"/>
<dbReference type="InterPro" id="IPR051500">
    <property type="entry name" value="cTAGE_MIA/OTOR"/>
</dbReference>
<dbReference type="SUPFAM" id="SSF50044">
    <property type="entry name" value="SH3-domain"/>
    <property type="match status" value="1"/>
</dbReference>
<dbReference type="Proteomes" id="UP000694388">
    <property type="component" value="Unplaced"/>
</dbReference>
<keyword evidence="3" id="KW-0732">Signal</keyword>
<feature type="signal peptide" evidence="3">
    <location>
        <begin position="1"/>
        <end position="17"/>
    </location>
</feature>
<organism evidence="4 5">
    <name type="scientific">Eptatretus burgeri</name>
    <name type="common">Inshore hagfish</name>
    <dbReference type="NCBI Taxonomy" id="7764"/>
    <lineage>
        <taxon>Eukaryota</taxon>
        <taxon>Metazoa</taxon>
        <taxon>Chordata</taxon>
        <taxon>Craniata</taxon>
        <taxon>Vertebrata</taxon>
        <taxon>Cyclostomata</taxon>
        <taxon>Myxini</taxon>
        <taxon>Myxiniformes</taxon>
        <taxon>Myxinidae</taxon>
        <taxon>Eptatretinae</taxon>
        <taxon>Eptatretus</taxon>
    </lineage>
</organism>
<feature type="chain" id="PRO_5044680445" evidence="3">
    <location>
        <begin position="18"/>
        <end position="546"/>
    </location>
</feature>
<keyword evidence="2" id="KW-1133">Transmembrane helix</keyword>
<dbReference type="PANTHER" id="PTHR23158">
    <property type="entry name" value="MELANOMA INHIBITORY ACTIVITY-RELATED"/>
    <property type="match status" value="1"/>
</dbReference>
<reference evidence="4" key="1">
    <citation type="submission" date="2025-05" db="UniProtKB">
        <authorList>
            <consortium name="Ensembl"/>
        </authorList>
    </citation>
    <scope>IDENTIFICATION</scope>
</reference>
<name>A0A8C4NMX1_EPTBU</name>
<evidence type="ECO:0000256" key="1">
    <source>
        <dbReference type="ARBA" id="ARBA00023054"/>
    </source>
</evidence>
<dbReference type="AlphaFoldDB" id="A0A8C4NMX1"/>
<feature type="transmembrane region" description="Helical" evidence="2">
    <location>
        <begin position="395"/>
        <end position="413"/>
    </location>
</feature>
<dbReference type="Gene3D" id="2.30.30.40">
    <property type="entry name" value="SH3 Domains"/>
    <property type="match status" value="1"/>
</dbReference>
<keyword evidence="2" id="KW-0812">Transmembrane</keyword>
<dbReference type="InterPro" id="IPR036028">
    <property type="entry name" value="SH3-like_dom_sf"/>
</dbReference>
<evidence type="ECO:0000313" key="4">
    <source>
        <dbReference type="Ensembl" id="ENSEBUP00000006366.1"/>
    </source>
</evidence>
<proteinExistence type="predicted"/>
<keyword evidence="5" id="KW-1185">Reference proteome</keyword>
<keyword evidence="2" id="KW-0472">Membrane</keyword>
<protein>
    <submittedName>
        <fullName evidence="4">Uncharacterized protein</fullName>
    </submittedName>
</protein>
<keyword evidence="1" id="KW-0175">Coiled coil</keyword>
<evidence type="ECO:0000256" key="2">
    <source>
        <dbReference type="SAM" id="Phobius"/>
    </source>
</evidence>
<dbReference type="Ensembl" id="ENSEBUT00000006821.1">
    <property type="protein sequence ID" value="ENSEBUP00000006366.1"/>
    <property type="gene ID" value="ENSEBUG00000004232.1"/>
</dbReference>
<dbReference type="Ensembl" id="ENSEBUT00000006854.1">
    <property type="protein sequence ID" value="ENSEBUP00000006399.1"/>
    <property type="gene ID" value="ENSEBUG00000004232.1"/>
</dbReference>
<sequence>MRIMIMEFVTTLLTCLALPMVRTYLHEPLATHKVCADPECSVLMYEATAVQDYIGPDCRFLSFHAGTELRVYHVLWVHGQEIFAGIGMLPESKFGYFPRNAIRVGRSFVDKEVMLPTQVTDFECDDNEEEIYNGSEDASALEKSLLPSRSFEKVDIEQTGALTTDSRGILNVELDDAIEDNNHIVSEDLVTAKDSHEICIPDPNDLGYPSIDFKNQRQSFYAAKKSLLHKEIDQSSQEVDKEVYQSNQEFLLDVKEIIFSAEENEAINQEGHAHQKSSNMFDSKTVVFEEYQHHPSQLDKQVSQIVPRNEKGKNFVENFSEQRRHCASWDALAGTDVAYSHECQVLGLVSNLPKPVLRLDFWIILAVTWLQSYLLPASDEVSTFSAQPNKAVPGTFLKAFACLFPFIFVLLFIRKLIRFVRNKNALAHESKIIILIRNVLNLKHTCIEDIVHCKTKLELMEKALQEALIREEAKGSDITDRKALSLNLQQKKAMLIGEREVLQTEVAILKQKKMETQTSNGDSLQLEDMQRFLEERLQMVNTLFIY</sequence>
<evidence type="ECO:0000256" key="3">
    <source>
        <dbReference type="SAM" id="SignalP"/>
    </source>
</evidence>